<dbReference type="InterPro" id="IPR015939">
    <property type="entry name" value="Fum_Rdtase/Succ_DH_flav-like_C"/>
</dbReference>
<evidence type="ECO:0000256" key="1">
    <source>
        <dbReference type="ARBA" id="ARBA00001974"/>
    </source>
</evidence>
<dbReference type="Gene3D" id="3.50.50.60">
    <property type="entry name" value="FAD/NAD(P)-binding domain"/>
    <property type="match status" value="1"/>
</dbReference>
<comment type="caution">
    <text evidence="12">The sequence shown here is derived from an EMBL/GenBank/DDBJ whole genome shotgun (WGS) entry which is preliminary data.</text>
</comment>
<feature type="region of interest" description="Disordered" evidence="9">
    <location>
        <begin position="548"/>
        <end position="571"/>
    </location>
</feature>
<dbReference type="GO" id="GO:0008734">
    <property type="term" value="F:L-aspartate oxidase activity"/>
    <property type="evidence" value="ECO:0007669"/>
    <property type="project" value="UniProtKB-EC"/>
</dbReference>
<keyword evidence="4" id="KW-0274">FAD</keyword>
<keyword evidence="13" id="KW-1185">Reference proteome</keyword>
<name>A0A511J836_9CELL</name>
<organism evidence="12 13">
    <name type="scientific">Cellulomonas composti</name>
    <dbReference type="NCBI Taxonomy" id="266130"/>
    <lineage>
        <taxon>Bacteria</taxon>
        <taxon>Bacillati</taxon>
        <taxon>Actinomycetota</taxon>
        <taxon>Actinomycetes</taxon>
        <taxon>Micrococcales</taxon>
        <taxon>Cellulomonadaceae</taxon>
        <taxon>Cellulomonas</taxon>
    </lineage>
</organism>
<sequence>MRAEKPRAETLRADADGIVLRADVLVVGGGPAATWSAISAAEHGARVVLVDKGYCGTSGVAATAGVAHWLVPPDVSRRDEEIGVREAQGAYLTDRVWADAVLDETWERTALVADWGYRTPASGTVPRVLGFRPGERTFAGSSPDYLRFLRGRVKKSGVTVLDHSPALELLRDPAGRICGADGYQRQLGRRWRVLAGAVVLATGGTTWRSHSLGGDVDTGEGHLMAAEVGAHLSSMEFSNFYGMVPLGTSMDKNGYFVRASYWDHEGRPIAYRNLHSSRAELLAASLRGTVTAQFTQIVGEQRALARAAMPNFFMVADKLGIDPFTQRFPMDWVQEGTVRGTGGVRIVDRDAWTGVPGLYAAGDVAARDRLVGAATGAGGPNLAWAVATGTWAGRASAAFAGSRREPVEADVEPTGGLGLRPRAASGALVGSDEAWRDVQATVQAHLLPIERSAFRTADGLADSARVLDGLWADDTALTPVAPAGAHAIRTREVAGLLATARWAVRAAAARTETRGMHTRVDHPHTDPAQARRLLVGGLDELWVRPDPERPVVGPAGTDLDSLVGTGRKVAS</sequence>
<evidence type="ECO:0000256" key="5">
    <source>
        <dbReference type="ARBA" id="ARBA00023002"/>
    </source>
</evidence>
<comment type="function">
    <text evidence="6">Catalyzes the oxidation of L-aspartate to iminoaspartate, the first step in the de novo biosynthesis of NAD(+).</text>
</comment>
<dbReference type="PANTHER" id="PTHR42716:SF2">
    <property type="entry name" value="L-ASPARTATE OXIDASE, CHLOROPLASTIC"/>
    <property type="match status" value="1"/>
</dbReference>
<proteinExistence type="predicted"/>
<feature type="domain" description="Fumarate reductase/succinate dehydrogenase flavoprotein-like C-terminal" evidence="11">
    <location>
        <begin position="454"/>
        <end position="527"/>
    </location>
</feature>
<dbReference type="Proteomes" id="UP000321720">
    <property type="component" value="Unassembled WGS sequence"/>
</dbReference>
<evidence type="ECO:0000313" key="12">
    <source>
        <dbReference type="EMBL" id="GEL94148.1"/>
    </source>
</evidence>
<evidence type="ECO:0000256" key="7">
    <source>
        <dbReference type="ARBA" id="ARBA00030386"/>
    </source>
</evidence>
<evidence type="ECO:0000256" key="4">
    <source>
        <dbReference type="ARBA" id="ARBA00022827"/>
    </source>
</evidence>
<evidence type="ECO:0000259" key="10">
    <source>
        <dbReference type="Pfam" id="PF00890"/>
    </source>
</evidence>
<evidence type="ECO:0000256" key="6">
    <source>
        <dbReference type="ARBA" id="ARBA00029426"/>
    </source>
</evidence>
<feature type="domain" description="FAD-dependent oxidoreductase 2 FAD-binding" evidence="10">
    <location>
        <begin position="23"/>
        <end position="240"/>
    </location>
</feature>
<dbReference type="Pfam" id="PF00890">
    <property type="entry name" value="FAD_binding_2"/>
    <property type="match status" value="1"/>
</dbReference>
<dbReference type="GO" id="GO:0009435">
    <property type="term" value="P:NAD+ biosynthetic process"/>
    <property type="evidence" value="ECO:0007669"/>
    <property type="project" value="InterPro"/>
</dbReference>
<gene>
    <name evidence="12" type="ORF">CCO02nite_08060</name>
</gene>
<evidence type="ECO:0000259" key="11">
    <source>
        <dbReference type="Pfam" id="PF02910"/>
    </source>
</evidence>
<protein>
    <recommendedName>
        <fullName evidence="2">L-aspartate oxidase</fullName>
    </recommendedName>
    <alternativeName>
        <fullName evidence="7">Quinolinate synthase B</fullName>
    </alternativeName>
</protein>
<dbReference type="Pfam" id="PF02910">
    <property type="entry name" value="Succ_DH_flav_C"/>
    <property type="match status" value="1"/>
</dbReference>
<keyword evidence="3" id="KW-0285">Flavoprotein</keyword>
<dbReference type="InterPro" id="IPR005288">
    <property type="entry name" value="NadB"/>
</dbReference>
<dbReference type="EMBL" id="BJWG01000002">
    <property type="protein sequence ID" value="GEL94148.1"/>
    <property type="molecule type" value="Genomic_DNA"/>
</dbReference>
<dbReference type="InterPro" id="IPR037099">
    <property type="entry name" value="Fum_R/Succ_DH_flav-like_C_sf"/>
</dbReference>
<comment type="cofactor">
    <cofactor evidence="1">
        <name>FAD</name>
        <dbReference type="ChEBI" id="CHEBI:57692"/>
    </cofactor>
</comment>
<dbReference type="InterPro" id="IPR003953">
    <property type="entry name" value="FAD-dep_OxRdtase_2_FAD-bd"/>
</dbReference>
<dbReference type="InterPro" id="IPR036188">
    <property type="entry name" value="FAD/NAD-bd_sf"/>
</dbReference>
<evidence type="ECO:0000256" key="9">
    <source>
        <dbReference type="SAM" id="MobiDB-lite"/>
    </source>
</evidence>
<dbReference type="PRINTS" id="PR00368">
    <property type="entry name" value="FADPNR"/>
</dbReference>
<dbReference type="PRINTS" id="PR00411">
    <property type="entry name" value="PNDRDTASEI"/>
</dbReference>
<dbReference type="OrthoDB" id="9805351at2"/>
<reference evidence="12 13" key="1">
    <citation type="submission" date="2019-07" db="EMBL/GenBank/DDBJ databases">
        <title>Whole genome shotgun sequence of Cellulomonas composti NBRC 100758.</title>
        <authorList>
            <person name="Hosoyama A."/>
            <person name="Uohara A."/>
            <person name="Ohji S."/>
            <person name="Ichikawa N."/>
        </authorList>
    </citation>
    <scope>NUCLEOTIDE SEQUENCE [LARGE SCALE GENOMIC DNA]</scope>
    <source>
        <strain evidence="12 13">NBRC 100758</strain>
    </source>
</reference>
<dbReference type="SUPFAM" id="SSF51905">
    <property type="entry name" value="FAD/NAD(P)-binding domain"/>
    <property type="match status" value="1"/>
</dbReference>
<evidence type="ECO:0000313" key="13">
    <source>
        <dbReference type="Proteomes" id="UP000321720"/>
    </source>
</evidence>
<comment type="catalytic activity">
    <reaction evidence="8">
        <text>L-aspartate + O2 = iminosuccinate + H2O2</text>
        <dbReference type="Rhea" id="RHEA:25876"/>
        <dbReference type="ChEBI" id="CHEBI:15379"/>
        <dbReference type="ChEBI" id="CHEBI:16240"/>
        <dbReference type="ChEBI" id="CHEBI:29991"/>
        <dbReference type="ChEBI" id="CHEBI:77875"/>
        <dbReference type="EC" id="1.4.3.16"/>
    </reaction>
    <physiologicalReaction direction="left-to-right" evidence="8">
        <dbReference type="Rhea" id="RHEA:25877"/>
    </physiologicalReaction>
</comment>
<dbReference type="PANTHER" id="PTHR42716">
    <property type="entry name" value="L-ASPARTATE OXIDASE"/>
    <property type="match status" value="1"/>
</dbReference>
<dbReference type="SUPFAM" id="SSF46977">
    <property type="entry name" value="Succinate dehydrogenase/fumarate reductase flavoprotein C-terminal domain"/>
    <property type="match status" value="1"/>
</dbReference>
<keyword evidence="5" id="KW-0560">Oxidoreductase</keyword>
<accession>A0A511J836</accession>
<evidence type="ECO:0000256" key="8">
    <source>
        <dbReference type="ARBA" id="ARBA00048305"/>
    </source>
</evidence>
<evidence type="ECO:0000256" key="3">
    <source>
        <dbReference type="ARBA" id="ARBA00022630"/>
    </source>
</evidence>
<evidence type="ECO:0000256" key="2">
    <source>
        <dbReference type="ARBA" id="ARBA00021901"/>
    </source>
</evidence>
<dbReference type="Gene3D" id="1.20.58.100">
    <property type="entry name" value="Fumarate reductase/succinate dehydrogenase flavoprotein-like, C-terminal domain"/>
    <property type="match status" value="1"/>
</dbReference>
<dbReference type="AlphaFoldDB" id="A0A511J836"/>